<evidence type="ECO:0000256" key="1">
    <source>
        <dbReference type="SAM" id="Phobius"/>
    </source>
</evidence>
<dbReference type="Proteomes" id="UP000294772">
    <property type="component" value="Unassembled WGS sequence"/>
</dbReference>
<keyword evidence="1" id="KW-1133">Transmembrane helix</keyword>
<dbReference type="PROSITE" id="PS51257">
    <property type="entry name" value="PROKAR_LIPOPROTEIN"/>
    <property type="match status" value="1"/>
</dbReference>
<proteinExistence type="predicted"/>
<evidence type="ECO:0000313" key="2">
    <source>
        <dbReference type="EMBL" id="TCP08673.1"/>
    </source>
</evidence>
<keyword evidence="1" id="KW-0812">Transmembrane</keyword>
<sequence length="116" mass="12061">MKRVPHPMQLALGFIVWSAWFVLNYGALSIGCAIAPPDVQAGALTWINAALVLLAVLTALALLLCARACWRARHATVAEPPASARFVAPVAAALHAAAAAATLFVGLPALWTPPCL</sequence>
<accession>A0AA46DGA5</accession>
<keyword evidence="1" id="KW-0472">Membrane</keyword>
<dbReference type="AlphaFoldDB" id="A0AA46DGA5"/>
<protein>
    <submittedName>
        <fullName evidence="2">Uncharacterized protein</fullName>
    </submittedName>
</protein>
<gene>
    <name evidence="2" type="ORF">EV676_102181</name>
</gene>
<feature type="transmembrane region" description="Helical" evidence="1">
    <location>
        <begin position="86"/>
        <end position="111"/>
    </location>
</feature>
<organism evidence="2 3">
    <name type="scientific">Caldimonas thermodepolymerans</name>
    <dbReference type="NCBI Taxonomy" id="215580"/>
    <lineage>
        <taxon>Bacteria</taxon>
        <taxon>Pseudomonadati</taxon>
        <taxon>Pseudomonadota</taxon>
        <taxon>Betaproteobacteria</taxon>
        <taxon>Burkholderiales</taxon>
        <taxon>Sphaerotilaceae</taxon>
        <taxon>Caldimonas</taxon>
    </lineage>
</organism>
<name>A0AA46DGA5_9BURK</name>
<reference evidence="2 3" key="1">
    <citation type="submission" date="2019-03" db="EMBL/GenBank/DDBJ databases">
        <title>Genomic Encyclopedia of Type Strains, Phase IV (KMG-IV): sequencing the most valuable type-strain genomes for metagenomic binning, comparative biology and taxonomic classification.</title>
        <authorList>
            <person name="Goeker M."/>
        </authorList>
    </citation>
    <scope>NUCLEOTIDE SEQUENCE [LARGE SCALE GENOMIC DNA]</scope>
    <source>
        <strain evidence="2 3">DSM 15264</strain>
    </source>
</reference>
<dbReference type="RefSeq" id="WP_198425425.1">
    <property type="nucleotide sequence ID" value="NZ_CALFFA010000024.1"/>
</dbReference>
<dbReference type="EMBL" id="SLXF01000002">
    <property type="protein sequence ID" value="TCP08673.1"/>
    <property type="molecule type" value="Genomic_DNA"/>
</dbReference>
<comment type="caution">
    <text evidence="2">The sequence shown here is derived from an EMBL/GenBank/DDBJ whole genome shotgun (WGS) entry which is preliminary data.</text>
</comment>
<feature type="transmembrane region" description="Helical" evidence="1">
    <location>
        <begin position="45"/>
        <end position="65"/>
    </location>
</feature>
<evidence type="ECO:0000313" key="3">
    <source>
        <dbReference type="Proteomes" id="UP000294772"/>
    </source>
</evidence>